<evidence type="ECO:0000313" key="1">
    <source>
        <dbReference type="EMBL" id="CAE8610660.1"/>
    </source>
</evidence>
<feature type="non-terminal residue" evidence="1">
    <location>
        <position position="244"/>
    </location>
</feature>
<protein>
    <submittedName>
        <fullName evidence="1">Uncharacterized protein</fullName>
    </submittedName>
</protein>
<name>A0A813FFM2_POLGL</name>
<dbReference type="AlphaFoldDB" id="A0A813FFM2"/>
<dbReference type="NCBIfam" id="TIGR04556">
    <property type="entry name" value="PKS_assoc"/>
    <property type="match status" value="1"/>
</dbReference>
<comment type="caution">
    <text evidence="1">The sequence shown here is derived from an EMBL/GenBank/DDBJ whole genome shotgun (WGS) entry which is preliminary data.</text>
</comment>
<gene>
    <name evidence="1" type="ORF">PGLA1383_LOCUS28472</name>
</gene>
<evidence type="ECO:0000313" key="2">
    <source>
        <dbReference type="Proteomes" id="UP000654075"/>
    </source>
</evidence>
<dbReference type="EMBL" id="CAJNNV010024814">
    <property type="protein sequence ID" value="CAE8610660.1"/>
    <property type="molecule type" value="Genomic_DNA"/>
</dbReference>
<organism evidence="1 2">
    <name type="scientific">Polarella glacialis</name>
    <name type="common">Dinoflagellate</name>
    <dbReference type="NCBI Taxonomy" id="89957"/>
    <lineage>
        <taxon>Eukaryota</taxon>
        <taxon>Sar</taxon>
        <taxon>Alveolata</taxon>
        <taxon>Dinophyceae</taxon>
        <taxon>Suessiales</taxon>
        <taxon>Suessiaceae</taxon>
        <taxon>Polarella</taxon>
    </lineage>
</organism>
<dbReference type="OrthoDB" id="10518738at2759"/>
<reference evidence="1" key="1">
    <citation type="submission" date="2021-02" db="EMBL/GenBank/DDBJ databases">
        <authorList>
            <person name="Dougan E. K."/>
            <person name="Rhodes N."/>
            <person name="Thang M."/>
            <person name="Chan C."/>
        </authorList>
    </citation>
    <scope>NUCLEOTIDE SEQUENCE</scope>
</reference>
<dbReference type="Proteomes" id="UP000654075">
    <property type="component" value="Unassembled WGS sequence"/>
</dbReference>
<proteinExistence type="predicted"/>
<sequence>MALATDAAVKPTASGLRTGCCVQVIGQENEASSRRLLGQLQKVDSKVLLLNGQTVFVEVARVQAPKDLRKPIEGGDEASFDMLLGPQTSDAVLAEEMSACLFEKGFCVLKVCQSLTDTARAVEVLHALGEDGTLGRLPEEVEEGYLGSCGRGKVMWLDPDKLETVHHQVLRACDQNLSYLASVLQPCSSDALGAAIDERTPALVSLSFDSDEEEDYPQPVADDKLLGDFLGTWRRGLVRVIHFL</sequence>
<dbReference type="InterPro" id="IPR030834">
    <property type="entry name" value="PKS_assoc_dom"/>
</dbReference>
<keyword evidence="2" id="KW-1185">Reference proteome</keyword>
<accession>A0A813FFM2</accession>